<reference evidence="2" key="1">
    <citation type="submission" date="2022-11" db="UniProtKB">
        <authorList>
            <consortium name="WormBaseParasite"/>
        </authorList>
    </citation>
    <scope>IDENTIFICATION</scope>
</reference>
<proteinExistence type="predicted"/>
<accession>A0A915K2U9</accession>
<dbReference type="WBParaSite" id="nRc.2.0.1.t32158-RA">
    <property type="protein sequence ID" value="nRc.2.0.1.t32158-RA"/>
    <property type="gene ID" value="nRc.2.0.1.g32158"/>
</dbReference>
<dbReference type="Proteomes" id="UP000887565">
    <property type="component" value="Unplaced"/>
</dbReference>
<name>A0A915K2U9_ROMCU</name>
<sequence length="77" mass="8444">MIGSTRLALRRLASSAKAVFWSSGNSLQLDVVFAELVLGYDVGDLELDVTARVVVRSFGSTSAAACRKKIKFWQFMT</sequence>
<protein>
    <submittedName>
        <fullName evidence="2">Uncharacterized protein</fullName>
    </submittedName>
</protein>
<evidence type="ECO:0000313" key="1">
    <source>
        <dbReference type="Proteomes" id="UP000887565"/>
    </source>
</evidence>
<dbReference type="AlphaFoldDB" id="A0A915K2U9"/>
<organism evidence="1 2">
    <name type="scientific">Romanomermis culicivorax</name>
    <name type="common">Nematode worm</name>
    <dbReference type="NCBI Taxonomy" id="13658"/>
    <lineage>
        <taxon>Eukaryota</taxon>
        <taxon>Metazoa</taxon>
        <taxon>Ecdysozoa</taxon>
        <taxon>Nematoda</taxon>
        <taxon>Enoplea</taxon>
        <taxon>Dorylaimia</taxon>
        <taxon>Mermithida</taxon>
        <taxon>Mermithoidea</taxon>
        <taxon>Mermithidae</taxon>
        <taxon>Romanomermis</taxon>
    </lineage>
</organism>
<keyword evidence="1" id="KW-1185">Reference proteome</keyword>
<evidence type="ECO:0000313" key="2">
    <source>
        <dbReference type="WBParaSite" id="nRc.2.0.1.t32158-RA"/>
    </source>
</evidence>